<dbReference type="Proteomes" id="UP000298138">
    <property type="component" value="Unassembled WGS sequence"/>
</dbReference>
<evidence type="ECO:0000313" key="2">
    <source>
        <dbReference type="Proteomes" id="UP000298138"/>
    </source>
</evidence>
<dbReference type="EMBL" id="ML220125">
    <property type="protein sequence ID" value="TGZ80317.1"/>
    <property type="molecule type" value="Genomic_DNA"/>
</dbReference>
<dbReference type="InParanoid" id="A0A4S2MUY4"/>
<keyword evidence="2" id="KW-1185">Reference proteome</keyword>
<name>A0A4S2MUY4_9PEZI</name>
<protein>
    <submittedName>
        <fullName evidence="1">Uncharacterized protein</fullName>
    </submittedName>
</protein>
<sequence>MDQSRLLDTDATKNPTSLIVSIPCEYRWETIFDGNTPAPKNYRPVYREFFNYDLFRKAVREAVLTTHFKEDDGEAELAGPCYVIKTVTVDTRAVPEVSEFVSTVVAGNVTIHRTLPDSISATLLVPFVVGADMHFDAPPCFIKRNHCQTPHIPLSKDRRIDNTALTSIQIETAKAIGSTDERMSKAYKICPYDLSVGERYVIPTRISSNSRKIVGFVEACGNIIGYHRAPGTGNWPSIGYQEPLVYTTCVTDLVI</sequence>
<accession>A0A4S2MUY4</accession>
<proteinExistence type="predicted"/>
<organism evidence="1 2">
    <name type="scientific">Ascodesmis nigricans</name>
    <dbReference type="NCBI Taxonomy" id="341454"/>
    <lineage>
        <taxon>Eukaryota</taxon>
        <taxon>Fungi</taxon>
        <taxon>Dikarya</taxon>
        <taxon>Ascomycota</taxon>
        <taxon>Pezizomycotina</taxon>
        <taxon>Pezizomycetes</taxon>
        <taxon>Pezizales</taxon>
        <taxon>Ascodesmidaceae</taxon>
        <taxon>Ascodesmis</taxon>
    </lineage>
</organism>
<dbReference type="AlphaFoldDB" id="A0A4S2MUY4"/>
<reference evidence="1 2" key="1">
    <citation type="submission" date="2019-04" db="EMBL/GenBank/DDBJ databases">
        <title>Comparative genomics and transcriptomics to analyze fruiting body development in filamentous ascomycetes.</title>
        <authorList>
            <consortium name="DOE Joint Genome Institute"/>
            <person name="Lutkenhaus R."/>
            <person name="Traeger S."/>
            <person name="Breuer J."/>
            <person name="Kuo A."/>
            <person name="Lipzen A."/>
            <person name="Pangilinan J."/>
            <person name="Dilworth D."/>
            <person name="Sandor L."/>
            <person name="Poggeler S."/>
            <person name="Barry K."/>
            <person name="Grigoriev I.V."/>
            <person name="Nowrousian M."/>
        </authorList>
    </citation>
    <scope>NUCLEOTIDE SEQUENCE [LARGE SCALE GENOMIC DNA]</scope>
    <source>
        <strain evidence="1 2">CBS 389.68</strain>
    </source>
</reference>
<gene>
    <name evidence="1" type="ORF">EX30DRAFT_349463</name>
</gene>
<evidence type="ECO:0000313" key="1">
    <source>
        <dbReference type="EMBL" id="TGZ80317.1"/>
    </source>
</evidence>